<evidence type="ECO:0000313" key="4">
    <source>
        <dbReference type="EMBL" id="KAK8836585.1"/>
    </source>
</evidence>
<dbReference type="Pfam" id="PF00583">
    <property type="entry name" value="Acetyltransf_1"/>
    <property type="match status" value="1"/>
</dbReference>
<keyword evidence="5" id="KW-1185">Reference proteome</keyword>
<proteinExistence type="predicted"/>
<dbReference type="EMBL" id="JAPFFF010000064">
    <property type="protein sequence ID" value="KAK8836585.1"/>
    <property type="molecule type" value="Genomic_DNA"/>
</dbReference>
<dbReference type="InterPro" id="IPR000182">
    <property type="entry name" value="GNAT_dom"/>
</dbReference>
<accession>A0ABR2GTQ0</accession>
<feature type="domain" description="N-acetyltransferase" evidence="3">
    <location>
        <begin position="6"/>
        <end position="162"/>
    </location>
</feature>
<comment type="caution">
    <text evidence="4">The sequence shown here is derived from an EMBL/GenBank/DDBJ whole genome shotgun (WGS) entry which is preliminary data.</text>
</comment>
<dbReference type="PANTHER" id="PTHR10545">
    <property type="entry name" value="DIAMINE N-ACETYLTRANSFERASE"/>
    <property type="match status" value="1"/>
</dbReference>
<evidence type="ECO:0000313" key="5">
    <source>
        <dbReference type="Proteomes" id="UP001470230"/>
    </source>
</evidence>
<protein>
    <recommendedName>
        <fullName evidence="3">N-acetyltransferase domain-containing protein</fullName>
    </recommendedName>
</protein>
<reference evidence="4 5" key="1">
    <citation type="submission" date="2024-04" db="EMBL/GenBank/DDBJ databases">
        <title>Tritrichomonas musculus Genome.</title>
        <authorList>
            <person name="Alves-Ferreira E."/>
            <person name="Grigg M."/>
            <person name="Lorenzi H."/>
            <person name="Galac M."/>
        </authorList>
    </citation>
    <scope>NUCLEOTIDE SEQUENCE [LARGE SCALE GENOMIC DNA]</scope>
    <source>
        <strain evidence="4 5">EAF2021</strain>
    </source>
</reference>
<keyword evidence="1" id="KW-0808">Transferase</keyword>
<organism evidence="4 5">
    <name type="scientific">Tritrichomonas musculus</name>
    <dbReference type="NCBI Taxonomy" id="1915356"/>
    <lineage>
        <taxon>Eukaryota</taxon>
        <taxon>Metamonada</taxon>
        <taxon>Parabasalia</taxon>
        <taxon>Tritrichomonadida</taxon>
        <taxon>Tritrichomonadidae</taxon>
        <taxon>Tritrichomonas</taxon>
    </lineage>
</organism>
<dbReference type="Gene3D" id="3.40.630.30">
    <property type="match status" value="1"/>
</dbReference>
<evidence type="ECO:0000259" key="3">
    <source>
        <dbReference type="PROSITE" id="PS51186"/>
    </source>
</evidence>
<dbReference type="Proteomes" id="UP001470230">
    <property type="component" value="Unassembled WGS sequence"/>
</dbReference>
<name>A0ABR2GTQ0_9EUKA</name>
<dbReference type="PANTHER" id="PTHR10545:SF29">
    <property type="entry name" value="GH14572P-RELATED"/>
    <property type="match status" value="1"/>
</dbReference>
<dbReference type="InterPro" id="IPR051016">
    <property type="entry name" value="Diverse_Substrate_AcTransf"/>
</dbReference>
<evidence type="ECO:0000256" key="2">
    <source>
        <dbReference type="ARBA" id="ARBA00023315"/>
    </source>
</evidence>
<dbReference type="CDD" id="cd04301">
    <property type="entry name" value="NAT_SF"/>
    <property type="match status" value="1"/>
</dbReference>
<evidence type="ECO:0000256" key="1">
    <source>
        <dbReference type="ARBA" id="ARBA00022679"/>
    </source>
</evidence>
<keyword evidence="2" id="KW-0012">Acyltransferase</keyword>
<sequence length="162" mass="18504">MDFKQLHIRKAEKEDISLLLDLIKGLAKYEKRPQDMTGTKEQLTYWLFERKIAEALIAEYDGNAVGYALYYPIFGSFSAIGKVHLEDIYIKEEFRGCGFGKYFLANVAKSVLAEGYTEMEWSCLDWNTSAIGFYEKLGAEQETGRVYFGFPKSELESIAALC</sequence>
<gene>
    <name evidence="4" type="ORF">M9Y10_037519</name>
</gene>
<dbReference type="SUPFAM" id="SSF55729">
    <property type="entry name" value="Acyl-CoA N-acyltransferases (Nat)"/>
    <property type="match status" value="1"/>
</dbReference>
<dbReference type="InterPro" id="IPR016181">
    <property type="entry name" value="Acyl_CoA_acyltransferase"/>
</dbReference>
<dbReference type="PROSITE" id="PS51186">
    <property type="entry name" value="GNAT"/>
    <property type="match status" value="1"/>
</dbReference>